<feature type="region of interest" description="Disordered" evidence="1">
    <location>
        <begin position="2456"/>
        <end position="2518"/>
    </location>
</feature>
<feature type="region of interest" description="Disordered" evidence="1">
    <location>
        <begin position="236"/>
        <end position="282"/>
    </location>
</feature>
<feature type="region of interest" description="Disordered" evidence="1">
    <location>
        <begin position="687"/>
        <end position="715"/>
    </location>
</feature>
<feature type="region of interest" description="Disordered" evidence="1">
    <location>
        <begin position="40"/>
        <end position="61"/>
    </location>
</feature>
<feature type="compositionally biased region" description="Basic residues" evidence="1">
    <location>
        <begin position="539"/>
        <end position="553"/>
    </location>
</feature>
<feature type="region of interest" description="Disordered" evidence="1">
    <location>
        <begin position="2537"/>
        <end position="2567"/>
    </location>
</feature>
<feature type="compositionally biased region" description="Polar residues" evidence="1">
    <location>
        <begin position="159"/>
        <end position="169"/>
    </location>
</feature>
<feature type="region of interest" description="Disordered" evidence="1">
    <location>
        <begin position="1689"/>
        <end position="1803"/>
    </location>
</feature>
<feature type="compositionally biased region" description="Low complexity" evidence="1">
    <location>
        <begin position="397"/>
        <end position="409"/>
    </location>
</feature>
<dbReference type="Proteomes" id="UP000765509">
    <property type="component" value="Unassembled WGS sequence"/>
</dbReference>
<feature type="compositionally biased region" description="Low complexity" evidence="1">
    <location>
        <begin position="245"/>
        <end position="255"/>
    </location>
</feature>
<feature type="compositionally biased region" description="Polar residues" evidence="1">
    <location>
        <begin position="194"/>
        <end position="212"/>
    </location>
</feature>
<feature type="compositionally biased region" description="Polar residues" evidence="1">
    <location>
        <begin position="562"/>
        <end position="584"/>
    </location>
</feature>
<feature type="compositionally biased region" description="Low complexity" evidence="1">
    <location>
        <begin position="1697"/>
        <end position="1712"/>
    </location>
</feature>
<feature type="compositionally biased region" description="Polar residues" evidence="1">
    <location>
        <begin position="1913"/>
        <end position="1942"/>
    </location>
</feature>
<name>A0A9Q3C4E9_9BASI</name>
<feature type="region of interest" description="Disordered" evidence="1">
    <location>
        <begin position="394"/>
        <end position="442"/>
    </location>
</feature>
<gene>
    <name evidence="2" type="ORF">O181_017989</name>
</gene>
<feature type="compositionally biased region" description="Pro residues" evidence="1">
    <location>
        <begin position="103"/>
        <end position="119"/>
    </location>
</feature>
<feature type="compositionally biased region" description="Low complexity" evidence="1">
    <location>
        <begin position="1775"/>
        <end position="1797"/>
    </location>
</feature>
<feature type="compositionally biased region" description="Low complexity" evidence="1">
    <location>
        <begin position="1730"/>
        <end position="1743"/>
    </location>
</feature>
<feature type="compositionally biased region" description="Basic and acidic residues" evidence="1">
    <location>
        <begin position="1943"/>
        <end position="1954"/>
    </location>
</feature>
<dbReference type="InterPro" id="IPR016024">
    <property type="entry name" value="ARM-type_fold"/>
</dbReference>
<evidence type="ECO:0000313" key="2">
    <source>
        <dbReference type="EMBL" id="MBW0478274.1"/>
    </source>
</evidence>
<feature type="compositionally biased region" description="Basic and acidic residues" evidence="1">
    <location>
        <begin position="425"/>
        <end position="437"/>
    </location>
</feature>
<feature type="region of interest" description="Disordered" evidence="1">
    <location>
        <begin position="103"/>
        <end position="125"/>
    </location>
</feature>
<reference evidence="2" key="1">
    <citation type="submission" date="2021-03" db="EMBL/GenBank/DDBJ databases">
        <title>Draft genome sequence of rust myrtle Austropuccinia psidii MF-1, a brazilian biotype.</title>
        <authorList>
            <person name="Quecine M.C."/>
            <person name="Pachon D.M.R."/>
            <person name="Bonatelli M.L."/>
            <person name="Correr F.H."/>
            <person name="Franceschini L.M."/>
            <person name="Leite T.F."/>
            <person name="Margarido G.R.A."/>
            <person name="Almeida C.A."/>
            <person name="Ferrarezi J.A."/>
            <person name="Labate C.A."/>
        </authorList>
    </citation>
    <scope>NUCLEOTIDE SEQUENCE</scope>
    <source>
        <strain evidence="2">MF-1</strain>
    </source>
</reference>
<organism evidence="2 3">
    <name type="scientific">Austropuccinia psidii MF-1</name>
    <dbReference type="NCBI Taxonomy" id="1389203"/>
    <lineage>
        <taxon>Eukaryota</taxon>
        <taxon>Fungi</taxon>
        <taxon>Dikarya</taxon>
        <taxon>Basidiomycota</taxon>
        <taxon>Pucciniomycotina</taxon>
        <taxon>Pucciniomycetes</taxon>
        <taxon>Pucciniales</taxon>
        <taxon>Sphaerophragmiaceae</taxon>
        <taxon>Austropuccinia</taxon>
    </lineage>
</organism>
<feature type="compositionally biased region" description="Polar residues" evidence="1">
    <location>
        <begin position="2404"/>
        <end position="2418"/>
    </location>
</feature>
<dbReference type="SUPFAM" id="SSF48371">
    <property type="entry name" value="ARM repeat"/>
    <property type="match status" value="1"/>
</dbReference>
<feature type="region of interest" description="Disordered" evidence="1">
    <location>
        <begin position="157"/>
        <end position="212"/>
    </location>
</feature>
<feature type="region of interest" description="Disordered" evidence="1">
    <location>
        <begin position="497"/>
        <end position="584"/>
    </location>
</feature>
<feature type="compositionally biased region" description="Polar residues" evidence="1">
    <location>
        <begin position="1869"/>
        <end position="1882"/>
    </location>
</feature>
<feature type="compositionally biased region" description="Low complexity" evidence="1">
    <location>
        <begin position="2482"/>
        <end position="2493"/>
    </location>
</feature>
<evidence type="ECO:0000256" key="1">
    <source>
        <dbReference type="SAM" id="MobiDB-lite"/>
    </source>
</evidence>
<evidence type="ECO:0000313" key="3">
    <source>
        <dbReference type="Proteomes" id="UP000765509"/>
    </source>
</evidence>
<proteinExistence type="predicted"/>
<feature type="region of interest" description="Disordered" evidence="1">
    <location>
        <begin position="2395"/>
        <end position="2434"/>
    </location>
</feature>
<feature type="compositionally biased region" description="Low complexity" evidence="1">
    <location>
        <begin position="1897"/>
        <end position="1912"/>
    </location>
</feature>
<feature type="compositionally biased region" description="Polar residues" evidence="1">
    <location>
        <begin position="1960"/>
        <end position="1975"/>
    </location>
</feature>
<sequence length="2638" mass="289353">AVIAWNNNTVNISCFDLPVVYLGTMSSLLSPSNFNQNSSVLPSSLPKTSLHDSPSPSHSITVSKDLISSSCNMSTPYSEPRPPVTRRESERCMRLLDLLSPPLPKKILPSPPTSTPPRLSPVAPRKKKSVIFTDKFLSSAKSVPNHRSCRRLTVGAVSHQPNLQSNHSLQPPLFSSRPSADHHKRARLSLATPLPNQSLISQQPSATSTHNTRLATLHSPLSIKLDSKQRLAQFYYTPSSHELSPRPTSPTLSTSAGMKQNSRPGPLKMLTNENDNDLIPSDNSIDSDDEIALSLLPCNQRSNSTRLDQLGGDIRRVASCPRFDQLHSLQADQATEDLDEIRPILKKTDCTILLADTVEQATRKNGRQKLSLDPIAPSVRRRVIAAVTSKALATTNSGSSPSSVQKSPQNLVCSTIPQSSQTNSKDIEPSHHTRSKDNLPLFSDSSDHSSFQLIQNSASDTETCLMASVKSCLETLKASLLPPPSEMRLDPVSPLATLTSPQKRKAGQLGNLDFSPREPRDVLPRPSFHQSFDSISLKSHSRSRGRLSGKSRTRSTESRSKNISTSVISTPLRTPDSSPKRQSQHFPRVAITLREVEDAYISLHDHLDALHYHWHETNQTDTLNQETVSASLFTEDLAVGLLKCLVREVENLCKLDPLNSDQQPPLSTNKTVPTIVRDDLSRMIANSHNSPLNSKLNSLRSHSTSSLPPKDKFGSSTNEIRRRVAEIETGQAALKCIALLWSSPSCMRHFDETFTRRLLSLVVTIPESSILRRKKNLNAVVLHNYIFKLQRLPSSILEPYCESIVDSISSTLYLSAGKSGDKGQKVLSFGLEALHQLTIQVPHQISQRVGRFLEPLLASLTATDSPLLRHHALRGLGALINCVKQDWDLTPRFLSRLQVDQTCVLMDDLKTEQSKKEALKDKLSATTFVYFNDRSSHTRWHLFNKQIHVCLNQGDFGWVISVMATMIALLGRRVRKLEPPLTRSFLPFIKILLQKEGPIKHLAQQLWDYFIHVMLLWSADSIESQHGDEVWALEKYQLPFCMQIFRNSYFFSPQATQNLNPATSVSSNKLNVSNAYEGLLQPQASLNKPSSVTVQLGNSPSASDLGQRKGLSGQECRSRTLIECQQSTHHLSLTAFLYGNLGFVKQYLAIPTPLLSDSLSVQRMPPIEWFETVSNSPRFRHLDVIWDELVEPFLPNILTGPVDEHRLYALDVLVSLCSNGTVDSLATTSNQTKWSLQRFLHPVYHDPPSKADSPLEICLDGFSKAAISSAVKPGEIPGMDPLWICFRSKKVLSMIGCSIASLQHASDFEKRDWLPSTEGDFGTASEARILIVGVTKVWSACVKAFNFAYQSWSVILESKFSKSYRNLIIKLEETLEYDRGFVVENEAQFSQRQNGFSIKLFQSFYMILKHELGTELLSRPLISVTEGGNDTQELKISGLTKLSAFLLTGSIAKAMACFAGPEDWDQYKSIVSIVVTDLISSKRGYGFPERLYEIVHELSKLAEACQNNRLVLLLGGISINVVIDLMKNVEPGVGFDESPLTPPSVTMIAACLNATHSEAVIDKATHIDFIQTFIRLLSRSCKETFKTLLDGCRSSLQAYLADHGCLQRDQLYRALLLKLQSANLASLIQKYDLADLIISPFKGIVSHKSSADGCLTLFLDFIDIAAVKAYVGQEQGVSQMADIIRNTVPSINPQAKPNSQHSSSGPSSPAESQCALSPADVSVQVSRGPNSTTSQQNSVNNNVELSDQRISFKSDKLKLPPSEKFPHLNAAPLIRSTRSQSRRSLTSQSQSLVSTQSPQHSTCVQRKLTDVPNVTKKDENLLIELTPSVANLCETSSKSNSAPSNVTSTSIIELSAEPEVEASHDLQMSPETKSFGTPSTDVSVKRQRLKFKSPASEKNTTTNNETFTKLLEINNSVNSPLSSTSNLNGQRTSQPTREQSNQGDERNSHVDKAVTDLGSFATSPLTTPHRTSGSTPPALPILNSQPNLSRQTNLTPLGLCVATSSQTSSTSVIKPTTTITPRRLKLYFGGERNAQKMKALRISDQHVDESRVCPAASKEANIPTVAKAAALQSMPNCTSSTLSDRMPETLNHDDSQLDPFLRVGSTSCNSSINLSSFLPNRFVSDPDLSLQASRSTNTKTMGEGGNQTISNLYLPPTTSTEAPHLQELSFNSKVAPLLVVVLPQTSHPIGYGLDPNLLELERSSITTLESLTQAIQNPHLGSISQTFACATDQGALASSSTGQPTCFANQNKSTLGTNSSLEPVEGEACHATQSCMTLHQSDSSHCVSDQNGSPGQNTSIFIDPFLLSLNKTTQLIQLPMTTMIGIQTATADKSSAALTSTEYPVMSSSVQLKATEDELNENEKDSSPIIARPLDCLHSSPTVFHDAHSAHSSQVVSAVEENSLLPQEQRSSNVTRYTEQSKRKRRRSGIAVRPVVHTGKLRQIPSHVSLTSHLSKNVQSIDSAPPSERSLPCSSPHLELTNSDVSKSSSNVDGVPIAQAANLSDSPPRKKLRRSGRLDSSMAFTTIESDASQDLAEAGLSSDSNRPAARVNRPSFPSPQAPSLRDAPSAMRLTRSALSSDQSSNVSPSTQDIHIQMETLSSTQVGLINRVSSDILSRRLRAIRTAPRRFPSSERLSN</sequence>
<keyword evidence="3" id="KW-1185">Reference proteome</keyword>
<dbReference type="EMBL" id="AVOT02005119">
    <property type="protein sequence ID" value="MBW0478274.1"/>
    <property type="molecule type" value="Genomic_DNA"/>
</dbReference>
<feature type="compositionally biased region" description="Basic and acidic residues" evidence="1">
    <location>
        <begin position="1746"/>
        <end position="1758"/>
    </location>
</feature>
<comment type="caution">
    <text evidence="2">The sequence shown here is derived from an EMBL/GenBank/DDBJ whole genome shotgun (WGS) entry which is preliminary data.</text>
</comment>
<accession>A0A9Q3C4E9</accession>
<feature type="compositionally biased region" description="Polar residues" evidence="1">
    <location>
        <begin position="687"/>
        <end position="707"/>
    </location>
</feature>
<feature type="non-terminal residue" evidence="2">
    <location>
        <position position="2638"/>
    </location>
</feature>
<feature type="compositionally biased region" description="Polar residues" evidence="1">
    <location>
        <begin position="410"/>
        <end position="424"/>
    </location>
</feature>
<dbReference type="OrthoDB" id="2507716at2759"/>
<protein>
    <submittedName>
        <fullName evidence="2">Uncharacterized protein</fullName>
    </submittedName>
</protein>
<feature type="region of interest" description="Disordered" evidence="1">
    <location>
        <begin position="1860"/>
        <end position="1990"/>
    </location>
</feature>